<name>A0A3N2C865_9MICO</name>
<sequence>MHVDPTVGAADTAEPATRGGSVAPVAPPSHRLRPVALGGVIAATVVVAAAWVVGASVSLTAATAPSVMLQPYLDALEEGQLERAVAMDGTAAAAAELGYSVDLLTDERYALATDRPTAYRVGATRTENGVATVDVAFEHGGERQTTAFTLRAQPSGFLWFSAWRTEPASLPTITVPTVRFGALDLSVGGEHVGTVDETTVYVVGPGKYDIAADSTTGFFDFEVPSVEAEWDGRQTAYLYPTLTALGQEGATAAVRAYVDACIASTSYEPAGCSIAIDNSEGDEMSGVTWLLTRGPEFEFSEYSATAGFLVTTTRRGSADFVAAFASASGEYGIVTAEDCEVWVDGAVVLSTDGTWTFDPYTW</sequence>
<organism evidence="3 4">
    <name type="scientific">Plantibacter flavus</name>
    <dbReference type="NCBI Taxonomy" id="150123"/>
    <lineage>
        <taxon>Bacteria</taxon>
        <taxon>Bacillati</taxon>
        <taxon>Actinomycetota</taxon>
        <taxon>Actinomycetes</taxon>
        <taxon>Micrococcales</taxon>
        <taxon>Microbacteriaceae</taxon>
        <taxon>Plantibacter</taxon>
    </lineage>
</organism>
<accession>A0A3N2C865</accession>
<feature type="transmembrane region" description="Helical" evidence="2">
    <location>
        <begin position="35"/>
        <end position="59"/>
    </location>
</feature>
<reference evidence="3 4" key="1">
    <citation type="submission" date="2018-11" db="EMBL/GenBank/DDBJ databases">
        <title>Sequencing the genomes of 1000 actinobacteria strains.</title>
        <authorList>
            <person name="Klenk H.-P."/>
        </authorList>
    </citation>
    <scope>NUCLEOTIDE SEQUENCE [LARGE SCALE GENOMIC DNA]</scope>
    <source>
        <strain evidence="3 4">DSM 14012</strain>
    </source>
</reference>
<feature type="region of interest" description="Disordered" evidence="1">
    <location>
        <begin position="1"/>
        <end position="28"/>
    </location>
</feature>
<dbReference type="AlphaFoldDB" id="A0A3N2C865"/>
<evidence type="ECO:0000313" key="4">
    <source>
        <dbReference type="Proteomes" id="UP000266915"/>
    </source>
</evidence>
<protein>
    <submittedName>
        <fullName evidence="3">Uncharacterized protein</fullName>
    </submittedName>
</protein>
<evidence type="ECO:0000256" key="1">
    <source>
        <dbReference type="SAM" id="MobiDB-lite"/>
    </source>
</evidence>
<evidence type="ECO:0000313" key="3">
    <source>
        <dbReference type="EMBL" id="ROR83682.1"/>
    </source>
</evidence>
<keyword evidence="2" id="KW-0812">Transmembrane</keyword>
<dbReference type="EMBL" id="RKHL01000001">
    <property type="protein sequence ID" value="ROR83682.1"/>
    <property type="molecule type" value="Genomic_DNA"/>
</dbReference>
<keyword evidence="2" id="KW-1133">Transmembrane helix</keyword>
<keyword evidence="2" id="KW-0472">Membrane</keyword>
<comment type="caution">
    <text evidence="3">The sequence shown here is derived from an EMBL/GenBank/DDBJ whole genome shotgun (WGS) entry which is preliminary data.</text>
</comment>
<evidence type="ECO:0000256" key="2">
    <source>
        <dbReference type="SAM" id="Phobius"/>
    </source>
</evidence>
<keyword evidence="4" id="KW-1185">Reference proteome</keyword>
<gene>
    <name evidence="3" type="ORF">EDD42_3796</name>
</gene>
<dbReference type="Proteomes" id="UP000266915">
    <property type="component" value="Unassembled WGS sequence"/>
</dbReference>
<proteinExistence type="predicted"/>